<dbReference type="SUPFAM" id="SSF53649">
    <property type="entry name" value="Alkaline phosphatase-like"/>
    <property type="match status" value="1"/>
</dbReference>
<protein>
    <recommendedName>
        <fullName evidence="5">Metalloenzyme domain-containing protein</fullName>
    </recommendedName>
</protein>
<dbReference type="Pfam" id="PF01676">
    <property type="entry name" value="Metalloenzyme"/>
    <property type="match status" value="1"/>
</dbReference>
<evidence type="ECO:0000313" key="7">
    <source>
        <dbReference type="Proteomes" id="UP001595843"/>
    </source>
</evidence>
<dbReference type="Proteomes" id="UP001595843">
    <property type="component" value="Unassembled WGS sequence"/>
</dbReference>
<evidence type="ECO:0000259" key="5">
    <source>
        <dbReference type="Pfam" id="PF01676"/>
    </source>
</evidence>
<organism evidence="6 7">
    <name type="scientific">Salinithrix halophila</name>
    <dbReference type="NCBI Taxonomy" id="1485204"/>
    <lineage>
        <taxon>Bacteria</taxon>
        <taxon>Bacillati</taxon>
        <taxon>Bacillota</taxon>
        <taxon>Bacilli</taxon>
        <taxon>Bacillales</taxon>
        <taxon>Thermoactinomycetaceae</taxon>
        <taxon>Salinithrix</taxon>
    </lineage>
</organism>
<keyword evidence="4" id="KW-0413">Isomerase</keyword>
<dbReference type="InterPro" id="IPR017850">
    <property type="entry name" value="Alkaline_phosphatase_core_sf"/>
</dbReference>
<sequence>MSVILLFIDGVGLGEEADYNPWYTVPTPRLEGILGGSSLVRRAAGSPAPHVTLLAADACLGVEGIPQSATGQATIFTGRNAPAAMGTHQSGLPFRRLREWVERDNLYHHFSSRGLTAAFANSYTPEYFERPKTRRGWISVSTAAAKSGEGKLLTLEDLLTGRAVYHDLTRRTLAKMRPEVKEIQPEEAARHLLGLARQHDLTVHEYFLSDLAGHRRDHELIEWVIRTYDRFLGAVLDGKKEEDTVILVSDHGNSEDFRVRTHTQNTVPLLLLGRGAETVGRYQKEWDLTCVAPLLLQVAEACSRVKWKGE</sequence>
<dbReference type="Gene3D" id="3.40.720.10">
    <property type="entry name" value="Alkaline Phosphatase, subunit A"/>
    <property type="match status" value="1"/>
</dbReference>
<comment type="similarity">
    <text evidence="1">Belongs to the phosphopentomutase family.</text>
</comment>
<dbReference type="PANTHER" id="PTHR21110">
    <property type="entry name" value="PHOSPHOPENTOMUTASE"/>
    <property type="match status" value="1"/>
</dbReference>
<proteinExistence type="inferred from homology"/>
<keyword evidence="3" id="KW-0464">Manganese</keyword>
<accession>A0ABV8JG73</accession>
<evidence type="ECO:0000256" key="1">
    <source>
        <dbReference type="ARBA" id="ARBA00010373"/>
    </source>
</evidence>
<evidence type="ECO:0000313" key="6">
    <source>
        <dbReference type="EMBL" id="MFC4077584.1"/>
    </source>
</evidence>
<keyword evidence="2" id="KW-0479">Metal-binding</keyword>
<dbReference type="PANTHER" id="PTHR21110:SF0">
    <property type="entry name" value="PHOSPHOPENTOMUTASE"/>
    <property type="match status" value="1"/>
</dbReference>
<name>A0ABV8JG73_9BACL</name>
<gene>
    <name evidence="6" type="ORF">ACFOUO_12330</name>
</gene>
<evidence type="ECO:0000256" key="4">
    <source>
        <dbReference type="ARBA" id="ARBA00023235"/>
    </source>
</evidence>
<reference evidence="7" key="1">
    <citation type="journal article" date="2019" name="Int. J. Syst. Evol. Microbiol.">
        <title>The Global Catalogue of Microorganisms (GCM) 10K type strain sequencing project: providing services to taxonomists for standard genome sequencing and annotation.</title>
        <authorList>
            <consortium name="The Broad Institute Genomics Platform"/>
            <consortium name="The Broad Institute Genome Sequencing Center for Infectious Disease"/>
            <person name="Wu L."/>
            <person name="Ma J."/>
        </authorList>
    </citation>
    <scope>NUCLEOTIDE SEQUENCE [LARGE SCALE GENOMIC DNA]</scope>
    <source>
        <strain evidence="7">IBRC-M 10813</strain>
    </source>
</reference>
<dbReference type="InterPro" id="IPR010045">
    <property type="entry name" value="DeoB"/>
</dbReference>
<evidence type="ECO:0000256" key="3">
    <source>
        <dbReference type="ARBA" id="ARBA00023211"/>
    </source>
</evidence>
<dbReference type="RefSeq" id="WP_380705393.1">
    <property type="nucleotide sequence ID" value="NZ_JBHSAP010000015.1"/>
</dbReference>
<evidence type="ECO:0000256" key="2">
    <source>
        <dbReference type="ARBA" id="ARBA00022723"/>
    </source>
</evidence>
<dbReference type="EMBL" id="JBHSAP010000015">
    <property type="protein sequence ID" value="MFC4077584.1"/>
    <property type="molecule type" value="Genomic_DNA"/>
</dbReference>
<dbReference type="InterPro" id="IPR006124">
    <property type="entry name" value="Metalloenzyme"/>
</dbReference>
<feature type="domain" description="Metalloenzyme" evidence="5">
    <location>
        <begin position="2"/>
        <end position="296"/>
    </location>
</feature>
<comment type="caution">
    <text evidence="6">The sequence shown here is derived from an EMBL/GenBank/DDBJ whole genome shotgun (WGS) entry which is preliminary data.</text>
</comment>
<keyword evidence="7" id="KW-1185">Reference proteome</keyword>